<dbReference type="EMBL" id="JAVHNR010000003">
    <property type="protein sequence ID" value="KAK6348037.1"/>
    <property type="molecule type" value="Genomic_DNA"/>
</dbReference>
<evidence type="ECO:0000256" key="1">
    <source>
        <dbReference type="SAM" id="MobiDB-lite"/>
    </source>
</evidence>
<keyword evidence="3" id="KW-1185">Reference proteome</keyword>
<sequence>MCRKVTYHRPCGHVTSRFQHRPCKNGNYCPRITQELNSDDRCGGCIEDAKRVTEHPIRPVRSDFNPQVTGAASSIAGEEEFQRQELEWSRRYEVNNIFDQGILTAQYMDQRTLEMKESRRRRAERVSKHEREGLKDAPASDSDSFQWVPKKWWRNLWKWRTRPSMFIDGENGHSKHCACCHDRRGDLDEFRLAYRPRV</sequence>
<organism evidence="2 3">
    <name type="scientific">Orbilia javanica</name>
    <dbReference type="NCBI Taxonomy" id="47235"/>
    <lineage>
        <taxon>Eukaryota</taxon>
        <taxon>Fungi</taxon>
        <taxon>Dikarya</taxon>
        <taxon>Ascomycota</taxon>
        <taxon>Pezizomycotina</taxon>
        <taxon>Orbiliomycetes</taxon>
        <taxon>Orbiliales</taxon>
        <taxon>Orbiliaceae</taxon>
        <taxon>Orbilia</taxon>
    </lineage>
</organism>
<proteinExistence type="predicted"/>
<accession>A0AAN8MZL4</accession>
<gene>
    <name evidence="2" type="ORF">TWF718_005857</name>
</gene>
<name>A0AAN8MZL4_9PEZI</name>
<evidence type="ECO:0000313" key="2">
    <source>
        <dbReference type="EMBL" id="KAK6348037.1"/>
    </source>
</evidence>
<dbReference type="Proteomes" id="UP001313282">
    <property type="component" value="Unassembled WGS sequence"/>
</dbReference>
<evidence type="ECO:0000313" key="3">
    <source>
        <dbReference type="Proteomes" id="UP001313282"/>
    </source>
</evidence>
<feature type="region of interest" description="Disordered" evidence="1">
    <location>
        <begin position="115"/>
        <end position="142"/>
    </location>
</feature>
<protein>
    <submittedName>
        <fullName evidence="2">Uncharacterized protein</fullName>
    </submittedName>
</protein>
<reference evidence="2 3" key="1">
    <citation type="submission" date="2019-10" db="EMBL/GenBank/DDBJ databases">
        <authorList>
            <person name="Palmer J.M."/>
        </authorList>
    </citation>
    <scope>NUCLEOTIDE SEQUENCE [LARGE SCALE GENOMIC DNA]</scope>
    <source>
        <strain evidence="2 3">TWF718</strain>
    </source>
</reference>
<comment type="caution">
    <text evidence="2">The sequence shown here is derived from an EMBL/GenBank/DDBJ whole genome shotgun (WGS) entry which is preliminary data.</text>
</comment>
<dbReference type="AlphaFoldDB" id="A0AAN8MZL4"/>
<feature type="compositionally biased region" description="Basic and acidic residues" evidence="1">
    <location>
        <begin position="124"/>
        <end position="135"/>
    </location>
</feature>